<dbReference type="EMBL" id="SMBX01000012">
    <property type="protein sequence ID" value="TCU93179.1"/>
    <property type="molecule type" value="Genomic_DNA"/>
</dbReference>
<keyword evidence="2" id="KW-0520">NAD</keyword>
<sequence>MKITCHFQPDSSEVDRWIRHFSQLLPDAEVTRWQPGDAPADYAFIWNPSRQFITEQTRLKAMFNAGAGVDAFLKLGLPVSCPLIRLEDAGMGEQMSDYVVQAALHHFRGFDRFQEQQQAALWRQRAPSDKADFPVGVLGFGVLGQRVARDLSAHGFAVHAWARSDRDTIDGIRLFHGEHALGEFLAATRILACLLPLTPETENILNRENLGRLRRGAYVINVARGAHVVDDDLIAAIDEGQIAGATLDVFREEPLPRSHPFWRHPRVRVTPHIAAISLYSDSVRQVVEKIRRIEAGLPVTGVVDTGRGY</sequence>
<dbReference type="AlphaFoldDB" id="A0A4V2VQ46"/>
<dbReference type="Gene3D" id="3.40.50.720">
    <property type="entry name" value="NAD(P)-binding Rossmann-like Domain"/>
    <property type="match status" value="2"/>
</dbReference>
<dbReference type="InterPro" id="IPR006140">
    <property type="entry name" value="D-isomer_DH_NAD-bd"/>
</dbReference>
<proteinExistence type="predicted"/>
<keyword evidence="4" id="KW-0670">Pyruvate</keyword>
<dbReference type="Pfam" id="PF02826">
    <property type="entry name" value="2-Hacid_dh_C"/>
    <property type="match status" value="1"/>
</dbReference>
<keyword evidence="5" id="KW-1185">Reference proteome</keyword>
<dbReference type="RefSeq" id="WP_132478147.1">
    <property type="nucleotide sequence ID" value="NZ_JBHRVM010000001.1"/>
</dbReference>
<name>A0A4V2VQ46_9BURK</name>
<feature type="domain" description="D-isomer specific 2-hydroxyacid dehydrogenase NAD-binding" evidence="3">
    <location>
        <begin position="102"/>
        <end position="274"/>
    </location>
</feature>
<dbReference type="SUPFAM" id="SSF51735">
    <property type="entry name" value="NAD(P)-binding Rossmann-fold domains"/>
    <property type="match status" value="1"/>
</dbReference>
<dbReference type="GO" id="GO:0051287">
    <property type="term" value="F:NAD binding"/>
    <property type="evidence" value="ECO:0007669"/>
    <property type="project" value="InterPro"/>
</dbReference>
<protein>
    <submittedName>
        <fullName evidence="4">Glyoxylate/hydroxypyruvate reductase A</fullName>
    </submittedName>
</protein>
<evidence type="ECO:0000259" key="3">
    <source>
        <dbReference type="Pfam" id="PF02826"/>
    </source>
</evidence>
<dbReference type="Proteomes" id="UP000294692">
    <property type="component" value="Unassembled WGS sequence"/>
</dbReference>
<reference evidence="4 5" key="1">
    <citation type="submission" date="2019-03" db="EMBL/GenBank/DDBJ databases">
        <title>Genomic Encyclopedia of Type Strains, Phase IV (KMG-IV): sequencing the most valuable type-strain genomes for metagenomic binning, comparative biology and taxonomic classification.</title>
        <authorList>
            <person name="Goeker M."/>
        </authorList>
    </citation>
    <scope>NUCLEOTIDE SEQUENCE [LARGE SCALE GENOMIC DNA]</scope>
    <source>
        <strain evidence="4 5">DSM 100048</strain>
    </source>
</reference>
<dbReference type="PANTHER" id="PTHR43333:SF1">
    <property type="entry name" value="D-ISOMER SPECIFIC 2-HYDROXYACID DEHYDROGENASE NAD-BINDING DOMAIN-CONTAINING PROTEIN"/>
    <property type="match status" value="1"/>
</dbReference>
<evidence type="ECO:0000313" key="5">
    <source>
        <dbReference type="Proteomes" id="UP000294692"/>
    </source>
</evidence>
<organism evidence="4 5">
    <name type="scientific">Paracandidimonas soli</name>
    <dbReference type="NCBI Taxonomy" id="1917182"/>
    <lineage>
        <taxon>Bacteria</taxon>
        <taxon>Pseudomonadati</taxon>
        <taxon>Pseudomonadota</taxon>
        <taxon>Betaproteobacteria</taxon>
        <taxon>Burkholderiales</taxon>
        <taxon>Alcaligenaceae</taxon>
        <taxon>Paracandidimonas</taxon>
    </lineage>
</organism>
<dbReference type="CDD" id="cd12164">
    <property type="entry name" value="GDH_like_2"/>
    <property type="match status" value="1"/>
</dbReference>
<evidence type="ECO:0000256" key="2">
    <source>
        <dbReference type="ARBA" id="ARBA00023027"/>
    </source>
</evidence>
<dbReference type="GO" id="GO:0016616">
    <property type="term" value="F:oxidoreductase activity, acting on the CH-OH group of donors, NAD or NADP as acceptor"/>
    <property type="evidence" value="ECO:0007669"/>
    <property type="project" value="UniProtKB-ARBA"/>
</dbReference>
<keyword evidence="1" id="KW-0560">Oxidoreductase</keyword>
<evidence type="ECO:0000313" key="4">
    <source>
        <dbReference type="EMBL" id="TCU93179.1"/>
    </source>
</evidence>
<accession>A0A4V2VQ46</accession>
<dbReference type="PANTHER" id="PTHR43333">
    <property type="entry name" value="2-HACID_DH_C DOMAIN-CONTAINING PROTEIN"/>
    <property type="match status" value="1"/>
</dbReference>
<dbReference type="InterPro" id="IPR036291">
    <property type="entry name" value="NAD(P)-bd_dom_sf"/>
</dbReference>
<comment type="caution">
    <text evidence="4">The sequence shown here is derived from an EMBL/GenBank/DDBJ whole genome shotgun (WGS) entry which is preliminary data.</text>
</comment>
<dbReference type="InterPro" id="IPR029753">
    <property type="entry name" value="D-isomer_DH_CS"/>
</dbReference>
<dbReference type="PROSITE" id="PS00671">
    <property type="entry name" value="D_2_HYDROXYACID_DH_3"/>
    <property type="match status" value="1"/>
</dbReference>
<evidence type="ECO:0000256" key="1">
    <source>
        <dbReference type="ARBA" id="ARBA00023002"/>
    </source>
</evidence>
<gene>
    <name evidence="4" type="ORF">EV686_11262</name>
</gene>
<dbReference type="OrthoDB" id="9787219at2"/>